<dbReference type="GO" id="GO:0019265">
    <property type="term" value="P:glycine biosynthetic process, by transamination of glyoxylate"/>
    <property type="evidence" value="ECO:0007669"/>
    <property type="project" value="TreeGrafter"/>
</dbReference>
<dbReference type="GO" id="GO:0008453">
    <property type="term" value="F:alanine-glyoxylate transaminase activity"/>
    <property type="evidence" value="ECO:0007669"/>
    <property type="project" value="TreeGrafter"/>
</dbReference>
<proteinExistence type="inferred from homology"/>
<dbReference type="InterPro" id="IPR015424">
    <property type="entry name" value="PyrdxlP-dep_Trfase"/>
</dbReference>
<name>A0A1W6K1Z2_9CREN</name>
<evidence type="ECO:0000256" key="4">
    <source>
        <dbReference type="RuleBase" id="RU004075"/>
    </source>
</evidence>
<dbReference type="SUPFAM" id="SSF53383">
    <property type="entry name" value="PLP-dependent transferases"/>
    <property type="match status" value="1"/>
</dbReference>
<dbReference type="InterPro" id="IPR020578">
    <property type="entry name" value="Aminotrans_V_PyrdxlP_BS"/>
</dbReference>
<dbReference type="Proteomes" id="UP000193404">
    <property type="component" value="Chromosome"/>
</dbReference>
<organism evidence="7 8">
    <name type="scientific">Acidianus manzaensis</name>
    <dbReference type="NCBI Taxonomy" id="282676"/>
    <lineage>
        <taxon>Archaea</taxon>
        <taxon>Thermoproteota</taxon>
        <taxon>Thermoprotei</taxon>
        <taxon>Sulfolobales</taxon>
        <taxon>Sulfolobaceae</taxon>
        <taxon>Acidianus</taxon>
    </lineage>
</organism>
<comment type="cofactor">
    <cofactor evidence="1 5">
        <name>pyridoxal 5'-phosphate</name>
        <dbReference type="ChEBI" id="CHEBI:597326"/>
    </cofactor>
</comment>
<dbReference type="InterPro" id="IPR015422">
    <property type="entry name" value="PyrdxlP-dep_Trfase_small"/>
</dbReference>
<gene>
    <name evidence="7" type="ORF">B6F84_11140</name>
</gene>
<dbReference type="InterPro" id="IPR024169">
    <property type="entry name" value="SP_NH2Trfase/AEP_transaminase"/>
</dbReference>
<dbReference type="Pfam" id="PF00266">
    <property type="entry name" value="Aminotran_5"/>
    <property type="match status" value="1"/>
</dbReference>
<dbReference type="AlphaFoldDB" id="A0A1W6K1Z2"/>
<keyword evidence="8" id="KW-1185">Reference proteome</keyword>
<evidence type="ECO:0000259" key="6">
    <source>
        <dbReference type="Pfam" id="PF00266"/>
    </source>
</evidence>
<evidence type="ECO:0000313" key="7">
    <source>
        <dbReference type="EMBL" id="ARM76517.1"/>
    </source>
</evidence>
<dbReference type="Gene3D" id="3.90.1150.10">
    <property type="entry name" value="Aspartate Aminotransferase, domain 1"/>
    <property type="match status" value="1"/>
</dbReference>
<dbReference type="PANTHER" id="PTHR21152">
    <property type="entry name" value="AMINOTRANSFERASE CLASS V"/>
    <property type="match status" value="1"/>
</dbReference>
<dbReference type="GO" id="GO:0004760">
    <property type="term" value="F:L-serine-pyruvate transaminase activity"/>
    <property type="evidence" value="ECO:0007669"/>
    <property type="project" value="TreeGrafter"/>
</dbReference>
<evidence type="ECO:0000256" key="1">
    <source>
        <dbReference type="ARBA" id="ARBA00001933"/>
    </source>
</evidence>
<sequence length="371" mass="41038">MMLIPGPVNVPQSVAFAATKVVNHRSDEFRQVVKNLEELMSEHFNSERTALLTGSGTLAVESMVFSLLKKQEKVIVLTYGEFSNRLLDSIKRRETDIIAYSKKFGEGFSIEEVKKIVEENKDADSVALVHNETSTGIAFRNLEEVSKIVKGSGKKFLVDSVSGFAAYKIDVNSWKIDAVATGSQKALASVPGMGFVALSDEGVENLNEDIPNYLNLKLALKFQDKNETPFTPSTGAFYASLRAAELLKLEGIEKRWKRHEACSKFLRQVVSKIGFSVFGDESNFSNTVVAGIPPITPKNLISALKERGIEISGGMGELKEKIVRIGILGVVDDRAMSRLTIALSDIFKQDINEKVPDECKLPDFLRNEVIW</sequence>
<dbReference type="EMBL" id="CP020477">
    <property type="protein sequence ID" value="ARM76517.1"/>
    <property type="molecule type" value="Genomic_DNA"/>
</dbReference>
<dbReference type="PIRSF" id="PIRSF000524">
    <property type="entry name" value="SPT"/>
    <property type="match status" value="1"/>
</dbReference>
<comment type="similarity">
    <text evidence="2 4">Belongs to the class-V pyridoxal-phosphate-dependent aminotransferase family.</text>
</comment>
<protein>
    <submittedName>
        <fullName evidence="7">Hydrogenase expression protein HypE</fullName>
    </submittedName>
</protein>
<reference evidence="7 8" key="1">
    <citation type="submission" date="2017-03" db="EMBL/GenBank/DDBJ databases">
        <title>Sulfur activation and transportation mechanism of thermophilic Archaea Acidianus manzaensis YN-25.</title>
        <authorList>
            <person name="Ma Y."/>
            <person name="Yang Y."/>
            <person name="Xia J."/>
        </authorList>
    </citation>
    <scope>NUCLEOTIDE SEQUENCE [LARGE SCALE GENOMIC DNA]</scope>
    <source>
        <strain evidence="7 8">YN-25</strain>
    </source>
</reference>
<dbReference type="STRING" id="282676.B6F84_11140"/>
<dbReference type="InterPro" id="IPR015421">
    <property type="entry name" value="PyrdxlP-dep_Trfase_major"/>
</dbReference>
<evidence type="ECO:0000313" key="8">
    <source>
        <dbReference type="Proteomes" id="UP000193404"/>
    </source>
</evidence>
<dbReference type="InterPro" id="IPR000192">
    <property type="entry name" value="Aminotrans_V_dom"/>
</dbReference>
<dbReference type="KEGG" id="aman:B6F84_11140"/>
<dbReference type="PANTHER" id="PTHR21152:SF39">
    <property type="entry name" value="SOLUBLE HYDROGENASE, SMALL SUBUNIT"/>
    <property type="match status" value="1"/>
</dbReference>
<dbReference type="Gene3D" id="3.40.640.10">
    <property type="entry name" value="Type I PLP-dependent aspartate aminotransferase-like (Major domain)"/>
    <property type="match status" value="1"/>
</dbReference>
<dbReference type="RefSeq" id="WP_148692307.1">
    <property type="nucleotide sequence ID" value="NZ_CP020477.1"/>
</dbReference>
<feature type="domain" description="Aminotransferase class V" evidence="6">
    <location>
        <begin position="20"/>
        <end position="314"/>
    </location>
</feature>
<dbReference type="OrthoDB" id="35685at2157"/>
<accession>A0A1W6K1Z2</accession>
<evidence type="ECO:0000256" key="5">
    <source>
        <dbReference type="RuleBase" id="RU004504"/>
    </source>
</evidence>
<evidence type="ECO:0000256" key="2">
    <source>
        <dbReference type="ARBA" id="ARBA00009236"/>
    </source>
</evidence>
<evidence type="ECO:0000256" key="3">
    <source>
        <dbReference type="ARBA" id="ARBA00022898"/>
    </source>
</evidence>
<dbReference type="GeneID" id="41591486"/>
<dbReference type="PROSITE" id="PS00595">
    <property type="entry name" value="AA_TRANSFER_CLASS_5"/>
    <property type="match status" value="1"/>
</dbReference>
<keyword evidence="3" id="KW-0663">Pyridoxal phosphate</keyword>